<gene>
    <name evidence="1" type="ORF">B4110_3300</name>
</gene>
<dbReference type="PATRIC" id="fig|153151.4.peg.2480"/>
<comment type="caution">
    <text evidence="1">The sequence shown here is derived from an EMBL/GenBank/DDBJ whole genome shotgun (WGS) entry which is preliminary data.</text>
</comment>
<dbReference type="Proteomes" id="UP000075324">
    <property type="component" value="Unassembled WGS sequence"/>
</dbReference>
<dbReference type="EMBL" id="LQYW01000004">
    <property type="protein sequence ID" value="KYD32971.1"/>
    <property type="molecule type" value="Genomic_DNA"/>
</dbReference>
<reference evidence="1 2" key="1">
    <citation type="submission" date="2016-01" db="EMBL/GenBank/DDBJ databases">
        <title>Draft Genome Sequences of Seven Thermophilic Sporeformers Isolated from Foods.</title>
        <authorList>
            <person name="Berendsen E.M."/>
            <person name="Wells-Bennik M.H."/>
            <person name="Krawcyk A.O."/>
            <person name="De Jong A."/>
            <person name="Holsappel S."/>
            <person name="Eijlander R.T."/>
            <person name="Kuipers O.P."/>
        </authorList>
    </citation>
    <scope>NUCLEOTIDE SEQUENCE [LARGE SCALE GENOMIC DNA]</scope>
    <source>
        <strain evidence="1 2">B4110</strain>
    </source>
</reference>
<dbReference type="EC" id="2.1.1.107" evidence="1"/>
<proteinExistence type="predicted"/>
<accession>A0A150N8D2</accession>
<keyword evidence="1" id="KW-0489">Methyltransferase</keyword>
<dbReference type="InterPro" id="IPR052552">
    <property type="entry name" value="YeaO-like"/>
</dbReference>
<dbReference type="PANTHER" id="PTHR36849:SF1">
    <property type="entry name" value="CYTOPLASMIC PROTEIN"/>
    <property type="match status" value="1"/>
</dbReference>
<dbReference type="GO" id="GO:0032259">
    <property type="term" value="P:methylation"/>
    <property type="evidence" value="ECO:0007669"/>
    <property type="project" value="UniProtKB-KW"/>
</dbReference>
<sequence>MIILRGFLERVGEMAGDYFLKRIYEPYDPADGKRILIDRIWPRGISKTEAKIDLWMKEIAPSPELRKWFGHKRERFREFSKRYVTELETEEQKQMLVRELIAMAKKEKVTLLYGAKDKECNHAVVLRNFLTYFSREVSLPLNVNGVKEGDELGGF</sequence>
<dbReference type="AlphaFoldDB" id="A0A150N8D2"/>
<dbReference type="PANTHER" id="PTHR36849">
    <property type="entry name" value="CYTOPLASMIC PROTEIN-RELATED"/>
    <property type="match status" value="1"/>
</dbReference>
<keyword evidence="1" id="KW-0808">Transferase</keyword>
<name>A0A150N8D2_9BACL</name>
<dbReference type="Pfam" id="PF22752">
    <property type="entry name" value="DUF488-N3i"/>
    <property type="match status" value="1"/>
</dbReference>
<protein>
    <submittedName>
        <fullName evidence="1">Putative uroporphyrin-III c-methyltransferase</fullName>
        <ecNumber evidence="1">2.1.1.107</ecNumber>
    </submittedName>
</protein>
<evidence type="ECO:0000313" key="2">
    <source>
        <dbReference type="Proteomes" id="UP000075324"/>
    </source>
</evidence>
<dbReference type="GO" id="GO:0004851">
    <property type="term" value="F:uroporphyrin-III C-methyltransferase activity"/>
    <property type="evidence" value="ECO:0007669"/>
    <property type="project" value="UniProtKB-EC"/>
</dbReference>
<evidence type="ECO:0000313" key="1">
    <source>
        <dbReference type="EMBL" id="KYD32971.1"/>
    </source>
</evidence>
<organism evidence="1 2">
    <name type="scientific">Parageobacillus toebii</name>
    <dbReference type="NCBI Taxonomy" id="153151"/>
    <lineage>
        <taxon>Bacteria</taxon>
        <taxon>Bacillati</taxon>
        <taxon>Bacillota</taxon>
        <taxon>Bacilli</taxon>
        <taxon>Bacillales</taxon>
        <taxon>Anoxybacillaceae</taxon>
        <taxon>Parageobacillus</taxon>
    </lineage>
</organism>